<name>A0A5J4SNP8_9ZZZZ</name>
<protein>
    <recommendedName>
        <fullName evidence="1">DUF5723 domain-containing protein</fullName>
    </recommendedName>
</protein>
<sequence length="475" mass="52043">MKQYIIIKLVLPAFCALFVMGISAQDIRSAYFLKGTSLNHRMNPAFVSEHNYVSIPVLGNMYINTQANVGLSNFIYNYDNPSYGLTTFLNSSVDREGFLNKLHDNNKIDINLNTTIFSAGFYALGGFNTVELGLKSSVSFNLPYTLFDFMKSGMKDADNIYHIKDLSARSNNYVELALGHARPIDDYLVVGAKIKGLIGIANFDAKEDMYIRMNGSQWEVKADGTLDAVVKGGQFETELSGKGAKITGFELNSPGIGGIGVGLDLGASYRLAEDLTLSAAILDLGFISWSNTLKGRTDGQPFLFDGFEDIKVVSDDSDSGNKGLGDQFDDITRDVKDLIRFYDDGIGGGRTTSLATTVNLGAEYTSYYYDKLTFGLLSSTRFNGLFTWTEARLSANVAPLDWFEASLSGGVSNFGTSVGGVLNFHPKGINFFVGADCVFTKVTPQFAPVNRPNLRANFGFNITFENNIFSKEKKK</sequence>
<feature type="domain" description="DUF5723" evidence="1">
    <location>
        <begin position="44"/>
        <end position="436"/>
    </location>
</feature>
<accession>A0A5J4SNP8</accession>
<evidence type="ECO:0000259" key="1">
    <source>
        <dbReference type="Pfam" id="PF18990"/>
    </source>
</evidence>
<comment type="caution">
    <text evidence="2">The sequence shown here is derived from an EMBL/GenBank/DDBJ whole genome shotgun (WGS) entry which is preliminary data.</text>
</comment>
<dbReference type="EMBL" id="SNRY01000119">
    <property type="protein sequence ID" value="KAA6346755.1"/>
    <property type="molecule type" value="Genomic_DNA"/>
</dbReference>
<proteinExistence type="predicted"/>
<evidence type="ECO:0000313" key="2">
    <source>
        <dbReference type="EMBL" id="KAA6346755.1"/>
    </source>
</evidence>
<dbReference type="AlphaFoldDB" id="A0A5J4SNP8"/>
<dbReference type="Pfam" id="PF18990">
    <property type="entry name" value="DUF5723"/>
    <property type="match status" value="1"/>
</dbReference>
<gene>
    <name evidence="2" type="ORF">EZS27_005756</name>
</gene>
<reference evidence="2" key="1">
    <citation type="submission" date="2019-03" db="EMBL/GenBank/DDBJ databases">
        <title>Single cell metagenomics reveals metabolic interactions within the superorganism composed of flagellate Streblomastix strix and complex community of Bacteroidetes bacteria on its surface.</title>
        <authorList>
            <person name="Treitli S.C."/>
            <person name="Kolisko M."/>
            <person name="Husnik F."/>
            <person name="Keeling P."/>
            <person name="Hampl V."/>
        </authorList>
    </citation>
    <scope>NUCLEOTIDE SEQUENCE</scope>
    <source>
        <strain evidence="2">STM</strain>
    </source>
</reference>
<organism evidence="2">
    <name type="scientific">termite gut metagenome</name>
    <dbReference type="NCBI Taxonomy" id="433724"/>
    <lineage>
        <taxon>unclassified sequences</taxon>
        <taxon>metagenomes</taxon>
        <taxon>organismal metagenomes</taxon>
    </lineage>
</organism>
<dbReference type="InterPro" id="IPR043781">
    <property type="entry name" value="DUF5723"/>
</dbReference>